<evidence type="ECO:0000313" key="1">
    <source>
        <dbReference type="EMBL" id="KAI3917952.1"/>
    </source>
</evidence>
<protein>
    <submittedName>
        <fullName evidence="1">Uncharacterized protein</fullName>
    </submittedName>
</protein>
<dbReference type="EMBL" id="JAJJMB010008958">
    <property type="protein sequence ID" value="KAI3917952.1"/>
    <property type="molecule type" value="Genomic_DNA"/>
</dbReference>
<organism evidence="1 2">
    <name type="scientific">Papaver atlanticum</name>
    <dbReference type="NCBI Taxonomy" id="357466"/>
    <lineage>
        <taxon>Eukaryota</taxon>
        <taxon>Viridiplantae</taxon>
        <taxon>Streptophyta</taxon>
        <taxon>Embryophyta</taxon>
        <taxon>Tracheophyta</taxon>
        <taxon>Spermatophyta</taxon>
        <taxon>Magnoliopsida</taxon>
        <taxon>Ranunculales</taxon>
        <taxon>Papaveraceae</taxon>
        <taxon>Papaveroideae</taxon>
        <taxon>Papaver</taxon>
    </lineage>
</organism>
<proteinExistence type="predicted"/>
<dbReference type="GO" id="GO:0004654">
    <property type="term" value="F:polyribonucleotide nucleotidyltransferase activity"/>
    <property type="evidence" value="ECO:0007669"/>
    <property type="project" value="InterPro"/>
</dbReference>
<dbReference type="GO" id="GO:0000175">
    <property type="term" value="F:3'-5'-RNA exonuclease activity"/>
    <property type="evidence" value="ECO:0007669"/>
    <property type="project" value="TreeGrafter"/>
</dbReference>
<reference evidence="1" key="1">
    <citation type="submission" date="2022-04" db="EMBL/GenBank/DDBJ databases">
        <title>A functionally conserved STORR gene fusion in Papaver species that diverged 16.8 million years ago.</title>
        <authorList>
            <person name="Catania T."/>
        </authorList>
    </citation>
    <scope>NUCLEOTIDE SEQUENCE</scope>
    <source>
        <strain evidence="1">S-188037</strain>
    </source>
</reference>
<dbReference type="Gene3D" id="3.30.230.70">
    <property type="entry name" value="GHMP Kinase, N-terminal domain"/>
    <property type="match status" value="3"/>
</dbReference>
<accession>A0AAD4SS61</accession>
<comment type="caution">
    <text evidence="1">The sequence shown here is derived from an EMBL/GenBank/DDBJ whole genome shotgun (WGS) entry which is preliminary data.</text>
</comment>
<name>A0AAD4SS61_9MAGN</name>
<dbReference type="GO" id="GO:0005829">
    <property type="term" value="C:cytosol"/>
    <property type="evidence" value="ECO:0007669"/>
    <property type="project" value="TreeGrafter"/>
</dbReference>
<sequence>MQYMKKEDQSVYRSSKTDQSLTKVFSTVSASPLLPDLPCNDSFGLSFARRESAPPIRSLFPAHFYHDVEVMAKNVMAANATSAALMLSDIPWGGTYSKDELFNCDLDLVYACTGDHKTLMADVHAREDTKKDLEEALQLAPRQAIKYLAPQIILAEKAGKHNKDYTLTMLKESTVQKKAFHRWISEKDLRVDGRRLDEVRQLKCESTKMSELQGSSLFAGGPTQVICTVAQRRPGDDEAKNLGNDLLRLDGNWKIGDCDSYDHLFSTPWSIALMVSGVPLKKPVAGVSVGIVNLSSLEEHLVDMNFKVAGSRDGIRLDVNGPASKGRLEILDRMEKEIGALDYCTSDDWGWSDATVVTYRLPVKAIELLTEPDGAWQRDFERETGARSSMIEDDRDISVAAKNKTSHMLAKQKLETVTGNEVQVIGLHEDGVTQMKSYVEIPIEQVDQLPDNVYAVERQELTDSGGEDQLHRSLHFDWQTMFTLMHP</sequence>
<keyword evidence="2" id="KW-1185">Reference proteome</keyword>
<dbReference type="GO" id="GO:0005739">
    <property type="term" value="C:mitochondrion"/>
    <property type="evidence" value="ECO:0007669"/>
    <property type="project" value="TreeGrafter"/>
</dbReference>
<dbReference type="GO" id="GO:0000965">
    <property type="term" value="P:mitochondrial RNA 3'-end processing"/>
    <property type="evidence" value="ECO:0007669"/>
    <property type="project" value="TreeGrafter"/>
</dbReference>
<dbReference type="InterPro" id="IPR012162">
    <property type="entry name" value="PNPase"/>
</dbReference>
<dbReference type="AlphaFoldDB" id="A0AAD4SS61"/>
<gene>
    <name evidence="1" type="ORF">MKW98_000186</name>
</gene>
<dbReference type="PANTHER" id="PTHR11252">
    <property type="entry name" value="POLYRIBONUCLEOTIDE NUCLEOTIDYLTRANSFERASE"/>
    <property type="match status" value="1"/>
</dbReference>
<evidence type="ECO:0000313" key="2">
    <source>
        <dbReference type="Proteomes" id="UP001202328"/>
    </source>
</evidence>
<dbReference type="InterPro" id="IPR036345">
    <property type="entry name" value="ExoRNase_PH_dom2_sf"/>
</dbReference>
<dbReference type="GO" id="GO:0000958">
    <property type="term" value="P:mitochondrial mRNA catabolic process"/>
    <property type="evidence" value="ECO:0007669"/>
    <property type="project" value="TreeGrafter"/>
</dbReference>
<dbReference type="InterPro" id="IPR027408">
    <property type="entry name" value="PNPase/RNase_PH_dom_sf"/>
</dbReference>
<dbReference type="GO" id="GO:0009570">
    <property type="term" value="C:chloroplast stroma"/>
    <property type="evidence" value="ECO:0007669"/>
    <property type="project" value="TreeGrafter"/>
</dbReference>
<dbReference type="PANTHER" id="PTHR11252:SF16">
    <property type="entry name" value="POLYRIBONUCLEOTIDE NUCLEOTIDYLTRANSFERASE 2, MITOCHONDRIAL"/>
    <property type="match status" value="1"/>
</dbReference>
<dbReference type="SUPFAM" id="SSF54211">
    <property type="entry name" value="Ribosomal protein S5 domain 2-like"/>
    <property type="match status" value="1"/>
</dbReference>
<dbReference type="GO" id="GO:0003723">
    <property type="term" value="F:RNA binding"/>
    <property type="evidence" value="ECO:0007669"/>
    <property type="project" value="InterPro"/>
</dbReference>
<dbReference type="Proteomes" id="UP001202328">
    <property type="component" value="Unassembled WGS sequence"/>
</dbReference>
<dbReference type="InterPro" id="IPR020568">
    <property type="entry name" value="Ribosomal_Su5_D2-typ_SF"/>
</dbReference>
<dbReference type="SUPFAM" id="SSF55666">
    <property type="entry name" value="Ribonuclease PH domain 2-like"/>
    <property type="match status" value="2"/>
</dbReference>